<protein>
    <submittedName>
        <fullName evidence="2">GNAT superfamily N-acetyltransferase</fullName>
    </submittedName>
</protein>
<dbReference type="Proteomes" id="UP000549052">
    <property type="component" value="Unassembled WGS sequence"/>
</dbReference>
<dbReference type="InterPro" id="IPR016181">
    <property type="entry name" value="Acyl_CoA_acyltransferase"/>
</dbReference>
<reference evidence="2 3" key="1">
    <citation type="submission" date="2020-07" db="EMBL/GenBank/DDBJ databases">
        <title>Genomic Encyclopedia of Type Strains, Phase IV (KMG-V): Genome sequencing to study the core and pangenomes of soil and plant-associated prokaryotes.</title>
        <authorList>
            <person name="Whitman W."/>
        </authorList>
    </citation>
    <scope>NUCLEOTIDE SEQUENCE [LARGE SCALE GENOMIC DNA]</scope>
    <source>
        <strain evidence="2 3">AN3</strain>
    </source>
</reference>
<dbReference type="EMBL" id="JACGXN010000006">
    <property type="protein sequence ID" value="MBA8880154.1"/>
    <property type="molecule type" value="Genomic_DNA"/>
</dbReference>
<proteinExistence type="predicted"/>
<evidence type="ECO:0000313" key="2">
    <source>
        <dbReference type="EMBL" id="MBA8880154.1"/>
    </source>
</evidence>
<keyword evidence="2" id="KW-0808">Transferase</keyword>
<sequence>MADLLVSLYADKLVELKTKAEGVAVTIRPVLAPEAQLVTDWVREYFSANWASEVMVAITRQPSACLIAIEDGELVGFACYDATARGFFGPTGVHPDNQGKGYGLALFSAALQTMKTLGHAYAFIGDAGPVDFYAKAAGAIEIPAKDKGVYQGMLRAKRP</sequence>
<evidence type="ECO:0000313" key="3">
    <source>
        <dbReference type="Proteomes" id="UP000549052"/>
    </source>
</evidence>
<gene>
    <name evidence="2" type="ORF">FHW16_003873</name>
</gene>
<evidence type="ECO:0000259" key="1">
    <source>
        <dbReference type="PROSITE" id="PS51186"/>
    </source>
</evidence>
<dbReference type="SUPFAM" id="SSF55729">
    <property type="entry name" value="Acyl-CoA N-acyltransferases (Nat)"/>
    <property type="match status" value="1"/>
</dbReference>
<dbReference type="Gene3D" id="3.40.630.30">
    <property type="match status" value="1"/>
</dbReference>
<dbReference type="AlphaFoldDB" id="A0A839ERK7"/>
<keyword evidence="3" id="KW-1185">Reference proteome</keyword>
<feature type="domain" description="N-acetyltransferase" evidence="1">
    <location>
        <begin position="25"/>
        <end position="159"/>
    </location>
</feature>
<dbReference type="RefSeq" id="WP_182550806.1">
    <property type="nucleotide sequence ID" value="NZ_JACGXN010000006.1"/>
</dbReference>
<dbReference type="InterPro" id="IPR000182">
    <property type="entry name" value="GNAT_dom"/>
</dbReference>
<dbReference type="CDD" id="cd04301">
    <property type="entry name" value="NAT_SF"/>
    <property type="match status" value="1"/>
</dbReference>
<accession>A0A839ERK7</accession>
<dbReference type="PROSITE" id="PS51186">
    <property type="entry name" value="GNAT"/>
    <property type="match status" value="1"/>
</dbReference>
<comment type="caution">
    <text evidence="2">The sequence shown here is derived from an EMBL/GenBank/DDBJ whole genome shotgun (WGS) entry which is preliminary data.</text>
</comment>
<name>A0A839ERK7_9HYPH</name>
<organism evidence="2 3">
    <name type="scientific">Phyllobacterium myrsinacearum</name>
    <dbReference type="NCBI Taxonomy" id="28101"/>
    <lineage>
        <taxon>Bacteria</taxon>
        <taxon>Pseudomonadati</taxon>
        <taxon>Pseudomonadota</taxon>
        <taxon>Alphaproteobacteria</taxon>
        <taxon>Hyphomicrobiales</taxon>
        <taxon>Phyllobacteriaceae</taxon>
        <taxon>Phyllobacterium</taxon>
    </lineage>
</organism>
<dbReference type="Pfam" id="PF00583">
    <property type="entry name" value="Acetyltransf_1"/>
    <property type="match status" value="1"/>
</dbReference>
<dbReference type="GO" id="GO:0016747">
    <property type="term" value="F:acyltransferase activity, transferring groups other than amino-acyl groups"/>
    <property type="evidence" value="ECO:0007669"/>
    <property type="project" value="InterPro"/>
</dbReference>